<protein>
    <submittedName>
        <fullName evidence="1">Uncharacterized protein</fullName>
    </submittedName>
</protein>
<comment type="caution">
    <text evidence="1">The sequence shown here is derived from an EMBL/GenBank/DDBJ whole genome shotgun (WGS) entry which is preliminary data.</text>
</comment>
<evidence type="ECO:0000313" key="2">
    <source>
        <dbReference type="Proteomes" id="UP000176480"/>
    </source>
</evidence>
<proteinExistence type="predicted"/>
<dbReference type="EMBL" id="MGAR01000002">
    <property type="protein sequence ID" value="OGK52755.1"/>
    <property type="molecule type" value="Genomic_DNA"/>
</dbReference>
<organism evidence="1 2">
    <name type="scientific">Candidatus Roizmanbacteria bacterium RIFCSPLOWO2_01_FULL_41_22</name>
    <dbReference type="NCBI Taxonomy" id="1802067"/>
    <lineage>
        <taxon>Bacteria</taxon>
        <taxon>Candidatus Roizmaniibacteriota</taxon>
    </lineage>
</organism>
<dbReference type="Proteomes" id="UP000176480">
    <property type="component" value="Unassembled WGS sequence"/>
</dbReference>
<dbReference type="AlphaFoldDB" id="A0A1F7JAY5"/>
<reference evidence="1 2" key="1">
    <citation type="journal article" date="2016" name="Nat. Commun.">
        <title>Thousands of microbial genomes shed light on interconnected biogeochemical processes in an aquifer system.</title>
        <authorList>
            <person name="Anantharaman K."/>
            <person name="Brown C.T."/>
            <person name="Hug L.A."/>
            <person name="Sharon I."/>
            <person name="Castelle C.J."/>
            <person name="Probst A.J."/>
            <person name="Thomas B.C."/>
            <person name="Singh A."/>
            <person name="Wilkins M.J."/>
            <person name="Karaoz U."/>
            <person name="Brodie E.L."/>
            <person name="Williams K.H."/>
            <person name="Hubbard S.S."/>
            <person name="Banfield J.F."/>
        </authorList>
    </citation>
    <scope>NUCLEOTIDE SEQUENCE [LARGE SCALE GENOMIC DNA]</scope>
</reference>
<sequence>MGEVGFGIDFNSLSLENRITAVQLGEIVVFDVEKPAVSIKIPVNQDTPVGQIESMTKEITQAFIVQPLRWGVYTREEMLWRNFANPDEVSSLSNEEMVASLNSEVFGYYYDPVTELFFESEELFDKFKQGQNLNQ</sequence>
<evidence type="ECO:0000313" key="1">
    <source>
        <dbReference type="EMBL" id="OGK52755.1"/>
    </source>
</evidence>
<accession>A0A1F7JAY5</accession>
<gene>
    <name evidence="1" type="ORF">A2966_03185</name>
</gene>
<name>A0A1F7JAY5_9BACT</name>